<accession>A0ABQ8TG62</accession>
<proteinExistence type="predicted"/>
<evidence type="ECO:0000256" key="1">
    <source>
        <dbReference type="SAM" id="MobiDB-lite"/>
    </source>
</evidence>
<sequence>MLTIQKRIAVVSARLRGMTYEQVRQDFERRFRKPGPTRQAIRDLVNKFQRTGNSADEKCSGTSTTTPHNSASHTGCHHTESHRFYQKNEQGALGFTKNCMAYLTLYLEETPLSHPDTAPA</sequence>
<dbReference type="Proteomes" id="UP001148838">
    <property type="component" value="Unassembled WGS sequence"/>
</dbReference>
<feature type="region of interest" description="Disordered" evidence="1">
    <location>
        <begin position="49"/>
        <end position="77"/>
    </location>
</feature>
<organism evidence="2 3">
    <name type="scientific">Periplaneta americana</name>
    <name type="common">American cockroach</name>
    <name type="synonym">Blatta americana</name>
    <dbReference type="NCBI Taxonomy" id="6978"/>
    <lineage>
        <taxon>Eukaryota</taxon>
        <taxon>Metazoa</taxon>
        <taxon>Ecdysozoa</taxon>
        <taxon>Arthropoda</taxon>
        <taxon>Hexapoda</taxon>
        <taxon>Insecta</taxon>
        <taxon>Pterygota</taxon>
        <taxon>Neoptera</taxon>
        <taxon>Polyneoptera</taxon>
        <taxon>Dictyoptera</taxon>
        <taxon>Blattodea</taxon>
        <taxon>Blattoidea</taxon>
        <taxon>Blattidae</taxon>
        <taxon>Blattinae</taxon>
        <taxon>Periplaneta</taxon>
    </lineage>
</organism>
<evidence type="ECO:0000313" key="2">
    <source>
        <dbReference type="EMBL" id="KAJ4445525.1"/>
    </source>
</evidence>
<comment type="caution">
    <text evidence="2">The sequence shown here is derived from an EMBL/GenBank/DDBJ whole genome shotgun (WGS) entry which is preliminary data.</text>
</comment>
<name>A0ABQ8TG62_PERAM</name>
<dbReference type="EMBL" id="JAJSOF020000009">
    <property type="protein sequence ID" value="KAJ4445525.1"/>
    <property type="molecule type" value="Genomic_DNA"/>
</dbReference>
<gene>
    <name evidence="2" type="ORF">ANN_12205</name>
</gene>
<reference evidence="2 3" key="1">
    <citation type="journal article" date="2022" name="Allergy">
        <title>Genome assembly and annotation of Periplaneta americana reveal a comprehensive cockroach allergen profile.</title>
        <authorList>
            <person name="Wang L."/>
            <person name="Xiong Q."/>
            <person name="Saelim N."/>
            <person name="Wang L."/>
            <person name="Nong W."/>
            <person name="Wan A.T."/>
            <person name="Shi M."/>
            <person name="Liu X."/>
            <person name="Cao Q."/>
            <person name="Hui J.H.L."/>
            <person name="Sookrung N."/>
            <person name="Leung T.F."/>
            <person name="Tungtrongchitr A."/>
            <person name="Tsui S.K.W."/>
        </authorList>
    </citation>
    <scope>NUCLEOTIDE SEQUENCE [LARGE SCALE GENOMIC DNA]</scope>
    <source>
        <strain evidence="2">PWHHKU_190912</strain>
    </source>
</reference>
<feature type="compositionally biased region" description="Polar residues" evidence="1">
    <location>
        <begin position="49"/>
        <end position="73"/>
    </location>
</feature>
<keyword evidence="3" id="KW-1185">Reference proteome</keyword>
<evidence type="ECO:0000313" key="3">
    <source>
        <dbReference type="Proteomes" id="UP001148838"/>
    </source>
</evidence>
<evidence type="ECO:0008006" key="4">
    <source>
        <dbReference type="Google" id="ProtNLM"/>
    </source>
</evidence>
<protein>
    <recommendedName>
        <fullName evidence="4">DUF4817 domain-containing protein</fullName>
    </recommendedName>
</protein>